<dbReference type="GO" id="GO:0001508">
    <property type="term" value="P:action potential"/>
    <property type="evidence" value="ECO:0007669"/>
    <property type="project" value="TreeGrafter"/>
</dbReference>
<keyword evidence="5" id="KW-0406">Ion transport</keyword>
<evidence type="ECO:0000256" key="2">
    <source>
        <dbReference type="ARBA" id="ARBA00022448"/>
    </source>
</evidence>
<dbReference type="PANTHER" id="PTHR11537">
    <property type="entry name" value="VOLTAGE-GATED POTASSIUM CHANNEL"/>
    <property type="match status" value="1"/>
</dbReference>
<evidence type="ECO:0000313" key="11">
    <source>
        <dbReference type="EnsemblMetazoa" id="CLYHEMP013951.1"/>
    </source>
</evidence>
<feature type="transmembrane region" description="Helical" evidence="8">
    <location>
        <begin position="208"/>
        <end position="230"/>
    </location>
</feature>
<dbReference type="Pfam" id="PF07885">
    <property type="entry name" value="Ion_trans_2"/>
    <property type="match status" value="1"/>
</dbReference>
<evidence type="ECO:0000256" key="4">
    <source>
        <dbReference type="ARBA" id="ARBA00022989"/>
    </source>
</evidence>
<keyword evidence="6 8" id="KW-0472">Membrane</keyword>
<sequence length="349" mass="40133">MDALALIIFLLLGVVNLSHEIPWYLSSCTVRYDTIKYYNYTCEEVYLWQPFCKKKLTVAYSDFKPYVYQNENGTVDGVIPIFFRKVLKETCCLGCGMELKYLPEKGHDEKIYDQMNYNKAADIVMPAQNTARGWLFLFMNYTNIADIEQVKWIGVLEPQEPSDKMTSLFRSLMQTWPLLVMTLFMAVAAGSFVWLLDSRSNDEQFPEHFPTGMFEGIWWAFVSMTTVGYGDRTPSFWAARLFAVVWIFFGVTFFGMYLGTITSVMTTNMQAKIEFTIENHKIGVLSWANAARQATISEKGIPQKYETVEELISALKSRDIHGKHYKQQNPLVGGQSLGSVTSFMRRNRV</sequence>
<dbReference type="OrthoDB" id="5975586at2759"/>
<evidence type="ECO:0000256" key="1">
    <source>
        <dbReference type="ARBA" id="ARBA00004141"/>
    </source>
</evidence>
<proteinExistence type="predicted"/>
<dbReference type="GO" id="GO:0008076">
    <property type="term" value="C:voltage-gated potassium channel complex"/>
    <property type="evidence" value="ECO:0007669"/>
    <property type="project" value="InterPro"/>
</dbReference>
<feature type="domain" description="Potassium channel" evidence="10">
    <location>
        <begin position="183"/>
        <end position="266"/>
    </location>
</feature>
<evidence type="ECO:0000256" key="8">
    <source>
        <dbReference type="SAM" id="Phobius"/>
    </source>
</evidence>
<evidence type="ECO:0000313" key="12">
    <source>
        <dbReference type="Proteomes" id="UP000594262"/>
    </source>
</evidence>
<dbReference type="InterPro" id="IPR028325">
    <property type="entry name" value="VG_K_chnl"/>
</dbReference>
<dbReference type="InterPro" id="IPR013099">
    <property type="entry name" value="K_chnl_dom"/>
</dbReference>
<keyword evidence="9" id="KW-0732">Signal</keyword>
<feature type="chain" id="PRO_5029515100" description="Potassium channel domain-containing protein" evidence="9">
    <location>
        <begin position="21"/>
        <end position="349"/>
    </location>
</feature>
<feature type="transmembrane region" description="Helical" evidence="8">
    <location>
        <begin position="176"/>
        <end position="196"/>
    </location>
</feature>
<dbReference type="AlphaFoldDB" id="A0A7M6DKH1"/>
<comment type="subcellular location">
    <subcellularLocation>
        <location evidence="1">Membrane</location>
        <topology evidence="1">Multi-pass membrane protein</topology>
    </subcellularLocation>
</comment>
<keyword evidence="7" id="KW-0407">Ion channel</keyword>
<dbReference type="SUPFAM" id="SSF81324">
    <property type="entry name" value="Voltage-gated potassium channels"/>
    <property type="match status" value="1"/>
</dbReference>
<feature type="transmembrane region" description="Helical" evidence="8">
    <location>
        <begin position="236"/>
        <end position="259"/>
    </location>
</feature>
<reference evidence="11" key="1">
    <citation type="submission" date="2021-01" db="UniProtKB">
        <authorList>
            <consortium name="EnsemblMetazoa"/>
        </authorList>
    </citation>
    <scope>IDENTIFICATION</scope>
</reference>
<keyword evidence="4 8" id="KW-1133">Transmembrane helix</keyword>
<evidence type="ECO:0000256" key="7">
    <source>
        <dbReference type="ARBA" id="ARBA00023303"/>
    </source>
</evidence>
<evidence type="ECO:0000259" key="10">
    <source>
        <dbReference type="Pfam" id="PF07885"/>
    </source>
</evidence>
<dbReference type="EnsemblMetazoa" id="CLYHEMT013951.1">
    <property type="protein sequence ID" value="CLYHEMP013951.1"/>
    <property type="gene ID" value="CLYHEMG013951"/>
</dbReference>
<evidence type="ECO:0000256" key="9">
    <source>
        <dbReference type="SAM" id="SignalP"/>
    </source>
</evidence>
<keyword evidence="12" id="KW-1185">Reference proteome</keyword>
<organism evidence="11 12">
    <name type="scientific">Clytia hemisphaerica</name>
    <dbReference type="NCBI Taxonomy" id="252671"/>
    <lineage>
        <taxon>Eukaryota</taxon>
        <taxon>Metazoa</taxon>
        <taxon>Cnidaria</taxon>
        <taxon>Hydrozoa</taxon>
        <taxon>Hydroidolina</taxon>
        <taxon>Leptothecata</taxon>
        <taxon>Obeliida</taxon>
        <taxon>Clytiidae</taxon>
        <taxon>Clytia</taxon>
    </lineage>
</organism>
<dbReference type="Proteomes" id="UP000594262">
    <property type="component" value="Unplaced"/>
</dbReference>
<keyword evidence="2" id="KW-0813">Transport</keyword>
<keyword evidence="3 8" id="KW-0812">Transmembrane</keyword>
<feature type="signal peptide" evidence="9">
    <location>
        <begin position="1"/>
        <end position="20"/>
    </location>
</feature>
<evidence type="ECO:0000256" key="3">
    <source>
        <dbReference type="ARBA" id="ARBA00022692"/>
    </source>
</evidence>
<evidence type="ECO:0000256" key="6">
    <source>
        <dbReference type="ARBA" id="ARBA00023136"/>
    </source>
</evidence>
<dbReference type="Gene3D" id="1.10.287.70">
    <property type="match status" value="1"/>
</dbReference>
<protein>
    <recommendedName>
        <fullName evidence="10">Potassium channel domain-containing protein</fullName>
    </recommendedName>
</protein>
<evidence type="ECO:0000256" key="5">
    <source>
        <dbReference type="ARBA" id="ARBA00023065"/>
    </source>
</evidence>
<dbReference type="GO" id="GO:0005251">
    <property type="term" value="F:delayed rectifier potassium channel activity"/>
    <property type="evidence" value="ECO:0007669"/>
    <property type="project" value="TreeGrafter"/>
</dbReference>
<dbReference type="GO" id="GO:0015276">
    <property type="term" value="F:ligand-gated monoatomic ion channel activity"/>
    <property type="evidence" value="ECO:0007669"/>
    <property type="project" value="InterPro"/>
</dbReference>
<name>A0A7M6DKH1_9CNID</name>
<accession>A0A7M6DKH1</accession>
<dbReference type="PANTHER" id="PTHR11537:SF252">
    <property type="entry name" value="POTASSIUM VOLTAGE-GATED CHANNEL PROTEIN SHAW"/>
    <property type="match status" value="1"/>
</dbReference>